<dbReference type="GO" id="GO:0030280">
    <property type="term" value="F:structural constituent of skin epidermis"/>
    <property type="evidence" value="ECO:0007669"/>
    <property type="project" value="TreeGrafter"/>
</dbReference>
<evidence type="ECO:0000313" key="19">
    <source>
        <dbReference type="Proteomes" id="UP001152622"/>
    </source>
</evidence>
<dbReference type="InterPro" id="IPR009060">
    <property type="entry name" value="UBA-like_sf"/>
</dbReference>
<evidence type="ECO:0000256" key="14">
    <source>
        <dbReference type="SAM" id="SignalP"/>
    </source>
</evidence>
<dbReference type="GO" id="GO:0005739">
    <property type="term" value="C:mitochondrion"/>
    <property type="evidence" value="ECO:0007669"/>
    <property type="project" value="UniProtKB-SubCell"/>
</dbReference>
<dbReference type="Gene3D" id="1.20.5.500">
    <property type="entry name" value="Single helix bin"/>
    <property type="match status" value="1"/>
</dbReference>
<evidence type="ECO:0000256" key="3">
    <source>
        <dbReference type="ARBA" id="ARBA00022768"/>
    </source>
</evidence>
<dbReference type="GO" id="GO:0045109">
    <property type="term" value="P:intermediate filament organization"/>
    <property type="evidence" value="ECO:0007669"/>
    <property type="project" value="TreeGrafter"/>
</dbReference>
<keyword evidence="19" id="KW-1185">Reference proteome</keyword>
<keyword evidence="3 10" id="KW-0251">Elongation factor</keyword>
<dbReference type="InterPro" id="IPR018101">
    <property type="entry name" value="Transl_elong_Ts_CS"/>
</dbReference>
<dbReference type="Proteomes" id="UP001152622">
    <property type="component" value="Chromosome 5"/>
</dbReference>
<evidence type="ECO:0000256" key="2">
    <source>
        <dbReference type="ARBA" id="ARBA00022754"/>
    </source>
</evidence>
<dbReference type="GO" id="GO:0003746">
    <property type="term" value="F:translation elongation factor activity"/>
    <property type="evidence" value="ECO:0007669"/>
    <property type="project" value="UniProtKB-UniRule"/>
</dbReference>
<dbReference type="Pfam" id="PF16208">
    <property type="entry name" value="Keratin_2_head"/>
    <property type="match status" value="1"/>
</dbReference>
<dbReference type="GO" id="GO:0031424">
    <property type="term" value="P:keratinization"/>
    <property type="evidence" value="ECO:0007669"/>
    <property type="project" value="TreeGrafter"/>
</dbReference>
<evidence type="ECO:0000256" key="13">
    <source>
        <dbReference type="SAM" id="MobiDB-lite"/>
    </source>
</evidence>
<dbReference type="CDD" id="cd21159">
    <property type="entry name" value="XendoU"/>
    <property type="match status" value="1"/>
</dbReference>
<dbReference type="Gene3D" id="1.10.8.10">
    <property type="entry name" value="DNA helicase RuvA subunit, C-terminal domain"/>
    <property type="match status" value="1"/>
</dbReference>
<evidence type="ECO:0000256" key="5">
    <source>
        <dbReference type="ARBA" id="ARBA00022917"/>
    </source>
</evidence>
<dbReference type="InterPro" id="IPR036402">
    <property type="entry name" value="EF-Ts_dimer_sf"/>
</dbReference>
<dbReference type="InterPro" id="IPR036024">
    <property type="entry name" value="Somatomedin_B-like_dom_sf"/>
</dbReference>
<evidence type="ECO:0000313" key="18">
    <source>
        <dbReference type="EMBL" id="KAJ8358905.1"/>
    </source>
</evidence>
<dbReference type="Gene3D" id="1.20.5.170">
    <property type="match status" value="1"/>
</dbReference>
<evidence type="ECO:0000256" key="1">
    <source>
        <dbReference type="ARBA" id="ARBA00005532"/>
    </source>
</evidence>
<dbReference type="InterPro" id="IPR001212">
    <property type="entry name" value="Somatomedin_B_dom"/>
</dbReference>
<dbReference type="InterPro" id="IPR032444">
    <property type="entry name" value="Keratin_2_head"/>
</dbReference>
<dbReference type="Pfam" id="PF25025">
    <property type="entry name" value="EF-Ts_N"/>
    <property type="match status" value="1"/>
</dbReference>
<feature type="region of interest" description="Disordered" evidence="13">
    <location>
        <begin position="369"/>
        <end position="479"/>
    </location>
</feature>
<comment type="similarity">
    <text evidence="9 11">Belongs to the intermediate filament family.</text>
</comment>
<dbReference type="SUPFAM" id="SSF54713">
    <property type="entry name" value="Elongation factor Ts (EF-Ts), dimerisation domain"/>
    <property type="match status" value="1"/>
</dbReference>
<dbReference type="PROSITE" id="PS51842">
    <property type="entry name" value="IF_ROD_2"/>
    <property type="match status" value="1"/>
</dbReference>
<dbReference type="FunFam" id="1.20.5.1160:FF:000001">
    <property type="entry name" value="Keratin type II"/>
    <property type="match status" value="1"/>
</dbReference>
<dbReference type="GO" id="GO:0004521">
    <property type="term" value="F:RNA endonuclease activity"/>
    <property type="evidence" value="ECO:0007669"/>
    <property type="project" value="InterPro"/>
</dbReference>
<dbReference type="GO" id="GO:0045095">
    <property type="term" value="C:keratin filament"/>
    <property type="evidence" value="ECO:0007669"/>
    <property type="project" value="InterPro"/>
</dbReference>
<feature type="coiled-coil region" evidence="12">
    <location>
        <begin position="1130"/>
        <end position="1210"/>
    </location>
</feature>
<dbReference type="PRINTS" id="PR01276">
    <property type="entry name" value="TYPE2KERATIN"/>
</dbReference>
<dbReference type="PROSITE" id="PS00226">
    <property type="entry name" value="IF_ROD_1"/>
    <property type="match status" value="1"/>
</dbReference>
<dbReference type="FunFam" id="1.20.5.170:FF:000004">
    <property type="entry name" value="Keratin, type II cytoskeletal 5"/>
    <property type="match status" value="1"/>
</dbReference>
<dbReference type="SUPFAM" id="SSF46934">
    <property type="entry name" value="UBA-like"/>
    <property type="match status" value="1"/>
</dbReference>
<dbReference type="Pfam" id="PF00038">
    <property type="entry name" value="Filament"/>
    <property type="match status" value="1"/>
</dbReference>
<reference evidence="18" key="1">
    <citation type="journal article" date="2023" name="Science">
        <title>Genome structures resolve the early diversification of teleost fishes.</title>
        <authorList>
            <person name="Parey E."/>
            <person name="Louis A."/>
            <person name="Montfort J."/>
            <person name="Bouchez O."/>
            <person name="Roques C."/>
            <person name="Iampietro C."/>
            <person name="Lluch J."/>
            <person name="Castinel A."/>
            <person name="Donnadieu C."/>
            <person name="Desvignes T."/>
            <person name="Floi Bucao C."/>
            <person name="Jouanno E."/>
            <person name="Wen M."/>
            <person name="Mejri S."/>
            <person name="Dirks R."/>
            <person name="Jansen H."/>
            <person name="Henkel C."/>
            <person name="Chen W.J."/>
            <person name="Zahm M."/>
            <person name="Cabau C."/>
            <person name="Klopp C."/>
            <person name="Thompson A.W."/>
            <person name="Robinson-Rechavi M."/>
            <person name="Braasch I."/>
            <person name="Lecointre G."/>
            <person name="Bobe J."/>
            <person name="Postlethwait J.H."/>
            <person name="Berthelot C."/>
            <person name="Roest Crollius H."/>
            <person name="Guiguen Y."/>
        </authorList>
    </citation>
    <scope>NUCLEOTIDE SEQUENCE</scope>
    <source>
        <strain evidence="18">WJC10195</strain>
    </source>
</reference>
<gene>
    <name evidence="10" type="primary">TSFM</name>
    <name evidence="18" type="ORF">SKAU_G00154300</name>
</gene>
<dbReference type="Pfam" id="PF00889">
    <property type="entry name" value="EF_TS"/>
    <property type="match status" value="1"/>
</dbReference>
<dbReference type="InterPro" id="IPR037227">
    <property type="entry name" value="EndoU-like"/>
</dbReference>
<evidence type="ECO:0000256" key="8">
    <source>
        <dbReference type="ARBA" id="ARBA00023157"/>
    </source>
</evidence>
<feature type="domain" description="EndoU" evidence="17">
    <location>
        <begin position="109"/>
        <end position="361"/>
    </location>
</feature>
<evidence type="ECO:0000256" key="11">
    <source>
        <dbReference type="RuleBase" id="RU000685"/>
    </source>
</evidence>
<feature type="chain" id="PRO_5040377574" description="Elongation factor Ts, mitochondrial" evidence="14">
    <location>
        <begin position="20"/>
        <end position="1279"/>
    </location>
</feature>
<feature type="compositionally biased region" description="Basic and acidic residues" evidence="13">
    <location>
        <begin position="456"/>
        <end position="470"/>
    </location>
</feature>
<keyword evidence="4" id="KW-0378">Hydrolase</keyword>
<dbReference type="PANTHER" id="PTHR45616">
    <property type="entry name" value="GATA-TYPE DOMAIN-CONTAINING PROTEIN"/>
    <property type="match status" value="1"/>
</dbReference>
<comment type="caution">
    <text evidence="18">The sequence shown here is derived from an EMBL/GenBank/DDBJ whole genome shotgun (WGS) entry which is preliminary data.</text>
</comment>
<dbReference type="Pfam" id="PF09412">
    <property type="entry name" value="XendoU"/>
    <property type="match status" value="2"/>
</dbReference>
<dbReference type="HAMAP" id="MF_00050">
    <property type="entry name" value="EF_Ts"/>
    <property type="match status" value="1"/>
</dbReference>
<keyword evidence="5 10" id="KW-0648">Protein biosynthesis</keyword>
<dbReference type="PROSITE" id="PS01127">
    <property type="entry name" value="EF_TS_2"/>
    <property type="match status" value="1"/>
</dbReference>
<dbReference type="FunFam" id="1.10.8.10:FF:000031">
    <property type="entry name" value="Elongation factor Ts, mitochondrial"/>
    <property type="match status" value="1"/>
</dbReference>
<keyword evidence="8" id="KW-1015">Disulfide bond</keyword>
<dbReference type="PROSITE" id="PS00524">
    <property type="entry name" value="SMB_1"/>
    <property type="match status" value="2"/>
</dbReference>
<evidence type="ECO:0000256" key="10">
    <source>
        <dbReference type="HAMAP-Rule" id="MF_03135"/>
    </source>
</evidence>
<dbReference type="CDD" id="cd14275">
    <property type="entry name" value="UBA_EF-Ts"/>
    <property type="match status" value="1"/>
</dbReference>
<dbReference type="InterPro" id="IPR014039">
    <property type="entry name" value="Transl_elong_EFTs/EF1B_dimer"/>
</dbReference>
<protein>
    <recommendedName>
        <fullName evidence="10">Elongation factor Ts, mitochondrial</fullName>
        <shortName evidence="10">EF-Ts</shortName>
        <shortName evidence="10">EF-TsMt</shortName>
    </recommendedName>
</protein>
<dbReference type="PANTHER" id="PTHR45616:SF9">
    <property type="entry name" value="KERATIN, TYPE II CYTOSKELETAL 8-RELATED"/>
    <property type="match status" value="1"/>
</dbReference>
<dbReference type="Gene3D" id="1.20.5.1160">
    <property type="entry name" value="Vasodilator-stimulated phosphoprotein"/>
    <property type="match status" value="1"/>
</dbReference>
<dbReference type="AlphaFoldDB" id="A0A9Q1IZ42"/>
<dbReference type="InterPro" id="IPR039008">
    <property type="entry name" value="IF_rod_dom"/>
</dbReference>
<dbReference type="InterPro" id="IPR018998">
    <property type="entry name" value="EndoU_C"/>
</dbReference>
<feature type="signal peptide" evidence="14">
    <location>
        <begin position="1"/>
        <end position="19"/>
    </location>
</feature>
<feature type="domain" description="IF rod" evidence="16">
    <location>
        <begin position="921"/>
        <end position="1232"/>
    </location>
</feature>
<dbReference type="GO" id="GO:0016787">
    <property type="term" value="F:hydrolase activity"/>
    <property type="evidence" value="ECO:0007669"/>
    <property type="project" value="UniProtKB-KW"/>
</dbReference>
<organism evidence="18 19">
    <name type="scientific">Synaphobranchus kaupii</name>
    <name type="common">Kaup's arrowtooth eel</name>
    <dbReference type="NCBI Taxonomy" id="118154"/>
    <lineage>
        <taxon>Eukaryota</taxon>
        <taxon>Metazoa</taxon>
        <taxon>Chordata</taxon>
        <taxon>Craniata</taxon>
        <taxon>Vertebrata</taxon>
        <taxon>Euteleostomi</taxon>
        <taxon>Actinopterygii</taxon>
        <taxon>Neopterygii</taxon>
        <taxon>Teleostei</taxon>
        <taxon>Anguilliformes</taxon>
        <taxon>Synaphobranchidae</taxon>
        <taxon>Synaphobranchus</taxon>
    </lineage>
</organism>
<comment type="function">
    <text evidence="10">Associates with the EF-Tu.GDP complex and induces the exchange of GDP to GTP. It remains bound to the aminoacyl-tRNA.EF-Tu.GTP complex up to the GTP hydrolysis stage on the ribosome.</text>
</comment>
<evidence type="ECO:0000256" key="6">
    <source>
        <dbReference type="ARBA" id="ARBA00023054"/>
    </source>
</evidence>
<dbReference type="SMART" id="SM01391">
    <property type="entry name" value="Filament"/>
    <property type="match status" value="1"/>
</dbReference>
<evidence type="ECO:0000256" key="9">
    <source>
        <dbReference type="ARBA" id="ARBA00061646"/>
    </source>
</evidence>
<keyword evidence="6 12" id="KW-0175">Coiled coil</keyword>
<feature type="domain" description="SMB" evidence="15">
    <location>
        <begin position="21"/>
        <end position="64"/>
    </location>
</feature>
<evidence type="ECO:0000256" key="12">
    <source>
        <dbReference type="SAM" id="Coils"/>
    </source>
</evidence>
<keyword evidence="7 10" id="KW-0496">Mitochondrion</keyword>
<sequence>MKIILLLSLGVTLLSLGQGNTLDSCQGRCGYGTDPGYTCQCNSACERFGDCCSDYQTLCQGSTSCKGRCGENYNSQNKCHCNTKCSQHKNCCKDYSDHCGGSSGGEPISDSELKALSELLYSLDSNKASPSELVINRQARVSDSQTSSQKDLSPKPLFTYLDESSLFSKPTFAAFLALLDNYRRYTGQTENFSSAQLAEQDTFLREAMSNTAIGRELYAFFLRKGIYSSQAEFIYDLKMMWFGLYSRSNVKDSSGFEHIFAGEVKKGKVHSFDGPWSGFPDVLGMQFNWDGYFKQVGSAIIGSSPEFDFALFTLCYVARPGSQCYLSLGGKTLVIQTYTWDNSFYGDGKKFIASDPSMAGALREQQLAATPPPLGTTDSTALGDHRLHRPWGPPTPPPLGTTDSPALGDHRHCSGVRRSGNRTSNLYPREVPSNLLHHGVRRSGNRTSTLYPRTRLGRDGHSGRGVRNEDGTPAVGSGKGLRRVWLQTSTVKPHVHRQAPRGLSMDLELPRVLGMEESEVANALIAYTRLADVVGEAEHNEIVGPFVCLSHRVQSVHTSCPLLAAEKALLLKLRKTTGYTFINCKKALEKFDNDIKQAESWLHEQAQKEGWSKATRLEGRRAKEGLIGQLVGDRAAVMVEVNCETDFVARNERFQELVRDVAFATMAHHRRKAEGQSGYVKNLLSAEDLAPLSVSEGARLADLLALTIGECVARLPGLPVCFSDTSFSPHGRWRVAVPADWHIGSYVHGPAAGATGMVMGRYGALVVFRGGRGDTEVLGRRLGQHVVGEAPVSLGNADDLPCGESETRLLPQSFLPDPTRTVAQYLAEEGARVLDFVRFQCGEGNAGDLRSKRISSNSMRSKSSGYGGSFGALSPGGSAGFSSGSAYSALQSMSSMSINRSLLAPLNLEIDPSIQVIRTQEKDQIKTLNNRFASFIDKVRFLEQQNKMLETKWELLHSQTSNRSNIEPLFEAYMSGLRRQMDIVNNDKTKLEGELRNTQGLVEDFKQKYEEEINKRNSLENEFVVLKKDVDSAYMMRADLEDKVGSLTDEHTFLRTVYEEELREMQASIKDTCVIVQMDNSRNLNMDQIVNDVKAQYEEIAGKSREEAGAWYKSKFDQMSIQASQYVDEVRTTKTEIAELNRMIARLQSEIDGLKSQRMSLESQVTEADERGELAVKDGKGRVRELEDALQRAKQDMARQVREYQELMNVKLALDIEIATYRKLLEGEEDRIGQQVVFNVQPVTGYGSKAVNGHQQVSPASKLLIKTTETRNNTRFSSC</sequence>
<evidence type="ECO:0000259" key="17">
    <source>
        <dbReference type="PROSITE" id="PS51959"/>
    </source>
</evidence>
<dbReference type="Gene3D" id="3.30.479.20">
    <property type="entry name" value="Elongation factor Ts, dimerisation domain"/>
    <property type="match status" value="2"/>
</dbReference>
<dbReference type="SMART" id="SM00201">
    <property type="entry name" value="SO"/>
    <property type="match status" value="2"/>
</dbReference>
<dbReference type="GO" id="GO:0005615">
    <property type="term" value="C:extracellular space"/>
    <property type="evidence" value="ECO:0007669"/>
    <property type="project" value="TreeGrafter"/>
</dbReference>
<keyword evidence="14" id="KW-0732">Signal</keyword>
<dbReference type="SUPFAM" id="SSF142877">
    <property type="entry name" value="EndoU-like"/>
    <property type="match status" value="1"/>
</dbReference>
<dbReference type="InterPro" id="IPR003054">
    <property type="entry name" value="Keratin_II"/>
</dbReference>
<proteinExistence type="inferred from homology"/>
<feature type="domain" description="SMB" evidence="15">
    <location>
        <begin position="65"/>
        <end position="103"/>
    </location>
</feature>
<evidence type="ECO:0000259" key="16">
    <source>
        <dbReference type="PROSITE" id="PS51842"/>
    </source>
</evidence>
<keyword evidence="2 11" id="KW-0403">Intermediate filament</keyword>
<dbReference type="InterPro" id="IPR018039">
    <property type="entry name" value="IF_conserved"/>
</dbReference>
<dbReference type="InterPro" id="IPR001816">
    <property type="entry name" value="Transl_elong_EFTs/EF1B"/>
</dbReference>
<feature type="coiled-coil region" evidence="12">
    <location>
        <begin position="974"/>
        <end position="1029"/>
    </location>
</feature>
<dbReference type="PROSITE" id="PS51959">
    <property type="entry name" value="ENDOU"/>
    <property type="match status" value="1"/>
</dbReference>
<evidence type="ECO:0000259" key="15">
    <source>
        <dbReference type="PROSITE" id="PS50958"/>
    </source>
</evidence>
<dbReference type="FunFam" id="1.20.5.500:FF:000001">
    <property type="entry name" value="Type II keratin 23"/>
    <property type="match status" value="1"/>
</dbReference>
<evidence type="ECO:0000256" key="7">
    <source>
        <dbReference type="ARBA" id="ARBA00023128"/>
    </source>
</evidence>
<dbReference type="SUPFAM" id="SSF90188">
    <property type="entry name" value="Somatomedin B domain"/>
    <property type="match status" value="2"/>
</dbReference>
<accession>A0A9Q1IZ42</accession>
<dbReference type="OrthoDB" id="430326at2759"/>
<comment type="similarity">
    <text evidence="1 10">Belongs to the EF-Ts family.</text>
</comment>
<dbReference type="PROSITE" id="PS50958">
    <property type="entry name" value="SMB_2"/>
    <property type="match status" value="2"/>
</dbReference>
<dbReference type="Gene3D" id="4.10.410.20">
    <property type="match status" value="2"/>
</dbReference>
<name>A0A9Q1IZ42_SYNKA</name>
<dbReference type="EMBL" id="JAINUF010000005">
    <property type="protein sequence ID" value="KAJ8358905.1"/>
    <property type="molecule type" value="Genomic_DNA"/>
</dbReference>
<dbReference type="Pfam" id="PF01033">
    <property type="entry name" value="Somatomedin_B"/>
    <property type="match status" value="2"/>
</dbReference>
<comment type="subcellular location">
    <subcellularLocation>
        <location evidence="10">Mitochondrion</location>
    </subcellularLocation>
</comment>
<dbReference type="SUPFAM" id="SSF64593">
    <property type="entry name" value="Intermediate filament protein, coiled coil region"/>
    <property type="match status" value="3"/>
</dbReference>
<evidence type="ECO:0000256" key="4">
    <source>
        <dbReference type="ARBA" id="ARBA00022801"/>
    </source>
</evidence>